<feature type="region of interest" description="Disordered" evidence="1">
    <location>
        <begin position="546"/>
        <end position="596"/>
    </location>
</feature>
<sequence length="647" mass="72995">MSRSRPRRGPRVRYANDDSDSDDFSEFETRSQPSRAVRRVQTYRESSDEEIQQSSEEVLDSSSEESPPQRMARMRGSTQDAMSSNTRKRKAPPTTRPSTANAFTAYKRQKIRPSDLPSKPGLNATIITPWHSPKGQIPPWQQLPYHILVNIMKYAAYPLYEQASRNTPSINWLCSVSVLCRSLHDACMAALLYSPPLYPAWRAHGLIRLLTADPAGLMTDYRKKIHHVDIEVKQLLVKKSGISVDNLISRTPLLQSMRLYSNHDDFRTSIWAQPTAQRFNWSYPAELFDRLDSNSLVMKSFEWNGRFSNAIGALQTAFSAHCRPAFRRLREVSLLNMTLPEKSTELDVAKAQSLLGGALKELSGLESLSFRNCAILDEATAAMLPTGLQHLEVAHCSRLTSTALEQYLLTGGSTLTTLRLFGNQSMSLGFMANLQSLCPRLQNLEVDMIYIDPTSYRDRDPLYDELLPNGPPTWPTNLVNVSVENLRQLSAADAEEFFASLVDCSENLPSLKKLNIKAILKDASWRDRAKLRKTWLPKLENVFLNTAEPTNASNRPSKRSSQPSQRQSTRIANSHLKKLSLGDVTDESEVPMPKTTQARCDVVNLVISDQRPSQEQFHEDDFLDDEPSDDGDWNGRDSQPVSTGYAW</sequence>
<evidence type="ECO:0000313" key="2">
    <source>
        <dbReference type="EMBL" id="KIW99421.1"/>
    </source>
</evidence>
<gene>
    <name evidence="2" type="ORF">Z518_11409</name>
</gene>
<feature type="compositionally biased region" description="Low complexity" evidence="1">
    <location>
        <begin position="553"/>
        <end position="568"/>
    </location>
</feature>
<dbReference type="RefSeq" id="XP_013266558.1">
    <property type="nucleotide sequence ID" value="XM_013411104.1"/>
</dbReference>
<dbReference type="EMBL" id="KN847487">
    <property type="protein sequence ID" value="KIW99421.1"/>
    <property type="molecule type" value="Genomic_DNA"/>
</dbReference>
<dbReference type="SUPFAM" id="SSF52047">
    <property type="entry name" value="RNI-like"/>
    <property type="match status" value="1"/>
</dbReference>
<evidence type="ECO:0000313" key="3">
    <source>
        <dbReference type="Proteomes" id="UP000053617"/>
    </source>
</evidence>
<organism evidence="2 3">
    <name type="scientific">Rhinocladiella mackenziei CBS 650.93</name>
    <dbReference type="NCBI Taxonomy" id="1442369"/>
    <lineage>
        <taxon>Eukaryota</taxon>
        <taxon>Fungi</taxon>
        <taxon>Dikarya</taxon>
        <taxon>Ascomycota</taxon>
        <taxon>Pezizomycotina</taxon>
        <taxon>Eurotiomycetes</taxon>
        <taxon>Chaetothyriomycetidae</taxon>
        <taxon>Chaetothyriales</taxon>
        <taxon>Herpotrichiellaceae</taxon>
        <taxon>Rhinocladiella</taxon>
    </lineage>
</organism>
<dbReference type="InterPro" id="IPR032675">
    <property type="entry name" value="LRR_dom_sf"/>
</dbReference>
<proteinExistence type="predicted"/>
<dbReference type="STRING" id="1442369.A0A0D2FBE8"/>
<dbReference type="HOGENOM" id="CLU_019222_0_0_1"/>
<dbReference type="Gene3D" id="3.80.10.10">
    <property type="entry name" value="Ribonuclease Inhibitor"/>
    <property type="match status" value="1"/>
</dbReference>
<dbReference type="VEuPathDB" id="FungiDB:Z518_11409"/>
<accession>A0A0D2FBE8</accession>
<feature type="compositionally biased region" description="Acidic residues" evidence="1">
    <location>
        <begin position="17"/>
        <end position="26"/>
    </location>
</feature>
<feature type="compositionally biased region" description="Acidic residues" evidence="1">
    <location>
        <begin position="621"/>
        <end position="632"/>
    </location>
</feature>
<feature type="compositionally biased region" description="Acidic residues" evidence="1">
    <location>
        <begin position="47"/>
        <end position="63"/>
    </location>
</feature>
<name>A0A0D2FBE8_9EURO</name>
<dbReference type="OrthoDB" id="5395390at2759"/>
<feature type="compositionally biased region" description="Polar residues" evidence="1">
    <location>
        <begin position="76"/>
        <end position="85"/>
    </location>
</feature>
<feature type="region of interest" description="Disordered" evidence="1">
    <location>
        <begin position="1"/>
        <end position="103"/>
    </location>
</feature>
<dbReference type="GeneID" id="25299480"/>
<evidence type="ECO:0000256" key="1">
    <source>
        <dbReference type="SAM" id="MobiDB-lite"/>
    </source>
</evidence>
<dbReference type="Proteomes" id="UP000053617">
    <property type="component" value="Unassembled WGS sequence"/>
</dbReference>
<dbReference type="AlphaFoldDB" id="A0A0D2FBE8"/>
<feature type="compositionally biased region" description="Polar residues" evidence="1">
    <location>
        <begin position="636"/>
        <end position="647"/>
    </location>
</feature>
<feature type="region of interest" description="Disordered" evidence="1">
    <location>
        <begin position="609"/>
        <end position="647"/>
    </location>
</feature>
<reference evidence="2 3" key="1">
    <citation type="submission" date="2015-01" db="EMBL/GenBank/DDBJ databases">
        <title>The Genome Sequence of Rhinocladiella mackenzie CBS 650.93.</title>
        <authorList>
            <consortium name="The Broad Institute Genomics Platform"/>
            <person name="Cuomo C."/>
            <person name="de Hoog S."/>
            <person name="Gorbushina A."/>
            <person name="Stielow B."/>
            <person name="Teixiera M."/>
            <person name="Abouelleil A."/>
            <person name="Chapman S.B."/>
            <person name="Priest M."/>
            <person name="Young S.K."/>
            <person name="Wortman J."/>
            <person name="Nusbaum C."/>
            <person name="Birren B."/>
        </authorList>
    </citation>
    <scope>NUCLEOTIDE SEQUENCE [LARGE SCALE GENOMIC DNA]</scope>
    <source>
        <strain evidence="2 3">CBS 650.93</strain>
    </source>
</reference>
<protein>
    <submittedName>
        <fullName evidence="2">Rhinocladiella mackenziei CBS 650.93 unplaced genomic scaffold supercont1.13, whole genome shotgun sequence</fullName>
    </submittedName>
</protein>
<keyword evidence="3" id="KW-1185">Reference proteome</keyword>
<feature type="compositionally biased region" description="Basic residues" evidence="1">
    <location>
        <begin position="1"/>
        <end position="11"/>
    </location>
</feature>